<dbReference type="SUPFAM" id="SSF46785">
    <property type="entry name" value="Winged helix' DNA-binding domain"/>
    <property type="match status" value="1"/>
</dbReference>
<accession>A0A0N5AJS2</accession>
<dbReference type="Proteomes" id="UP000046393">
    <property type="component" value="Unplaced"/>
</dbReference>
<evidence type="ECO:0000256" key="4">
    <source>
        <dbReference type="SAM" id="MobiDB-lite"/>
    </source>
</evidence>
<dbReference type="PANTHER" id="PTHR11849">
    <property type="entry name" value="ETS"/>
    <property type="match status" value="1"/>
</dbReference>
<dbReference type="InterPro" id="IPR036388">
    <property type="entry name" value="WH-like_DNA-bd_sf"/>
</dbReference>
<evidence type="ECO:0000313" key="7">
    <source>
        <dbReference type="WBParaSite" id="SMUV_0000471801-mRNA-1"/>
    </source>
</evidence>
<evidence type="ECO:0000256" key="3">
    <source>
        <dbReference type="RuleBase" id="RU004019"/>
    </source>
</evidence>
<name>A0A0N5AJS2_9BILA</name>
<evidence type="ECO:0000256" key="1">
    <source>
        <dbReference type="ARBA" id="ARBA00005562"/>
    </source>
</evidence>
<sequence length="485" mass="51790">MSADLARGGVVAPSSSMDSNITLWQFLLEMLNKGEYPNLIKWSSSDGEFKLVDAEGVARLWGIRKNKPHMNYDKLSRALRYYYDKNIIKKVNGQKFVYRFVVQDGCSKDSFHFTMPKIEPGVVDNMSKEQSSVTPIHQQFTNSTSNYSPNMDDSHSMNFTSVSNSLPMSSPSPVNSICTPDSVESTSGISNSALHATHSIEMPYQGSLLHNTTATLPSIPSTSQQNSCEQIPARPVSASSIHSNSTVHTETTDLNQGTSRKRKSPVNTVSKDQTELSSATKPHALSAHLSDSSSCSTVPQASSTTPAPTLKRPKPRPLNLAAAQSLNVSSSLNSGSALLAHSPYLNGTAAGIPLTASSPLLSIYASLSSTSLSANCILSTSPFLPSLTTAAAAACSPLFNAINSPAASQTKKTVTPTASATPIFQFPPNPQQMAAMATAVMSSPLFPYFGQSINLNGQGCQTYNRSLVSRSPESLKTPVVIPKDF</sequence>
<dbReference type="Gene3D" id="1.10.10.10">
    <property type="entry name" value="Winged helix-like DNA-binding domain superfamily/Winged helix DNA-binding domain"/>
    <property type="match status" value="1"/>
</dbReference>
<dbReference type="AlphaFoldDB" id="A0A0N5AJS2"/>
<dbReference type="InterPro" id="IPR000418">
    <property type="entry name" value="Ets_dom"/>
</dbReference>
<dbReference type="GO" id="GO:0000981">
    <property type="term" value="F:DNA-binding transcription factor activity, RNA polymerase II-specific"/>
    <property type="evidence" value="ECO:0007669"/>
    <property type="project" value="TreeGrafter"/>
</dbReference>
<dbReference type="Pfam" id="PF00178">
    <property type="entry name" value="Ets"/>
    <property type="match status" value="1"/>
</dbReference>
<feature type="compositionally biased region" description="Low complexity" evidence="4">
    <location>
        <begin position="283"/>
        <end position="296"/>
    </location>
</feature>
<dbReference type="STRING" id="451379.A0A0N5AJS2"/>
<dbReference type="WBParaSite" id="SMUV_0000471801-mRNA-1">
    <property type="protein sequence ID" value="SMUV_0000471801-mRNA-1"/>
    <property type="gene ID" value="SMUV_0000471801"/>
</dbReference>
<dbReference type="PROSITE" id="PS00346">
    <property type="entry name" value="ETS_DOMAIN_2"/>
    <property type="match status" value="1"/>
</dbReference>
<evidence type="ECO:0000256" key="2">
    <source>
        <dbReference type="ARBA" id="ARBA00023125"/>
    </source>
</evidence>
<organism evidence="6 7">
    <name type="scientific">Syphacia muris</name>
    <dbReference type="NCBI Taxonomy" id="451379"/>
    <lineage>
        <taxon>Eukaryota</taxon>
        <taxon>Metazoa</taxon>
        <taxon>Ecdysozoa</taxon>
        <taxon>Nematoda</taxon>
        <taxon>Chromadorea</taxon>
        <taxon>Rhabditida</taxon>
        <taxon>Spirurina</taxon>
        <taxon>Oxyuridomorpha</taxon>
        <taxon>Oxyuroidea</taxon>
        <taxon>Oxyuridae</taxon>
        <taxon>Syphacia</taxon>
    </lineage>
</organism>
<feature type="compositionally biased region" description="Polar residues" evidence="4">
    <location>
        <begin position="213"/>
        <end position="229"/>
    </location>
</feature>
<keyword evidence="6" id="KW-1185">Reference proteome</keyword>
<dbReference type="InterPro" id="IPR046328">
    <property type="entry name" value="ETS_fam"/>
</dbReference>
<comment type="similarity">
    <text evidence="1 3">Belongs to the ETS family.</text>
</comment>
<feature type="compositionally biased region" description="Low complexity" evidence="4">
    <location>
        <begin position="161"/>
        <end position="176"/>
    </location>
</feature>
<dbReference type="PRINTS" id="PR00454">
    <property type="entry name" value="ETSDOMAIN"/>
</dbReference>
<keyword evidence="2 3" id="KW-0238">DNA-binding</keyword>
<feature type="region of interest" description="Disordered" evidence="4">
    <location>
        <begin position="126"/>
        <end position="187"/>
    </location>
</feature>
<protein>
    <submittedName>
        <fullName evidence="7">ETS domain-containing protein</fullName>
    </submittedName>
</protein>
<feature type="compositionally biased region" description="Polar residues" evidence="4">
    <location>
        <begin position="177"/>
        <end position="187"/>
    </location>
</feature>
<evidence type="ECO:0000313" key="6">
    <source>
        <dbReference type="Proteomes" id="UP000046393"/>
    </source>
</evidence>
<dbReference type="SMART" id="SM00413">
    <property type="entry name" value="ETS"/>
    <property type="match status" value="1"/>
</dbReference>
<feature type="domain" description="ETS" evidence="5">
    <location>
        <begin position="21"/>
        <end position="101"/>
    </location>
</feature>
<feature type="compositionally biased region" description="Polar residues" evidence="4">
    <location>
        <begin position="128"/>
        <end position="160"/>
    </location>
</feature>
<dbReference type="PANTHER" id="PTHR11849:SF133">
    <property type="entry name" value="ETS DOMAIN-CONTAINING PROTEIN"/>
    <property type="match status" value="1"/>
</dbReference>
<dbReference type="GO" id="GO:0043565">
    <property type="term" value="F:sequence-specific DNA binding"/>
    <property type="evidence" value="ECO:0007669"/>
    <property type="project" value="InterPro"/>
</dbReference>
<evidence type="ECO:0000259" key="5">
    <source>
        <dbReference type="PROSITE" id="PS50061"/>
    </source>
</evidence>
<feature type="region of interest" description="Disordered" evidence="4">
    <location>
        <begin position="213"/>
        <end position="315"/>
    </location>
</feature>
<dbReference type="PROSITE" id="PS50061">
    <property type="entry name" value="ETS_DOMAIN_3"/>
    <property type="match status" value="1"/>
</dbReference>
<dbReference type="InterPro" id="IPR036390">
    <property type="entry name" value="WH_DNA-bd_sf"/>
</dbReference>
<feature type="compositionally biased region" description="Polar residues" evidence="4">
    <location>
        <begin position="297"/>
        <end position="307"/>
    </location>
</feature>
<proteinExistence type="inferred from homology"/>
<dbReference type="GO" id="GO:0030154">
    <property type="term" value="P:cell differentiation"/>
    <property type="evidence" value="ECO:0007669"/>
    <property type="project" value="TreeGrafter"/>
</dbReference>
<comment type="subcellular location">
    <subcellularLocation>
        <location evidence="3">Nucleus</location>
    </subcellularLocation>
</comment>
<dbReference type="GO" id="GO:0005634">
    <property type="term" value="C:nucleus"/>
    <property type="evidence" value="ECO:0007669"/>
    <property type="project" value="UniProtKB-SubCell"/>
</dbReference>
<feature type="compositionally biased region" description="Polar residues" evidence="4">
    <location>
        <begin position="265"/>
        <end position="280"/>
    </location>
</feature>
<feature type="compositionally biased region" description="Polar residues" evidence="4">
    <location>
        <begin position="237"/>
        <end position="258"/>
    </location>
</feature>
<reference evidence="7" key="1">
    <citation type="submission" date="2017-02" db="UniProtKB">
        <authorList>
            <consortium name="WormBaseParasite"/>
        </authorList>
    </citation>
    <scope>IDENTIFICATION</scope>
</reference>
<keyword evidence="3" id="KW-0539">Nucleus</keyword>